<evidence type="ECO:0000313" key="6">
    <source>
        <dbReference type="Proteomes" id="UP000284660"/>
    </source>
</evidence>
<feature type="transmembrane region" description="Helical" evidence="1">
    <location>
        <begin position="12"/>
        <end position="29"/>
    </location>
</feature>
<keyword evidence="1" id="KW-0812">Transmembrane</keyword>
<accession>A0A3D9AEX0</accession>
<organism evidence="3 7">
    <name type="scientific">Parabacteroides distasonis</name>
    <dbReference type="NCBI Taxonomy" id="823"/>
    <lineage>
        <taxon>Bacteria</taxon>
        <taxon>Pseudomonadati</taxon>
        <taxon>Bacteroidota</taxon>
        <taxon>Bacteroidia</taxon>
        <taxon>Bacteroidales</taxon>
        <taxon>Tannerellaceae</taxon>
        <taxon>Parabacteroides</taxon>
    </lineage>
</organism>
<evidence type="ECO:0000313" key="5">
    <source>
        <dbReference type="EMBL" id="RHD75165.1"/>
    </source>
</evidence>
<keyword evidence="1" id="KW-0472">Membrane</keyword>
<dbReference type="EMBL" id="WKMO01000003">
    <property type="protein sequence ID" value="MSB72593.1"/>
    <property type="molecule type" value="Genomic_DNA"/>
</dbReference>
<evidence type="ECO:0000313" key="4">
    <source>
        <dbReference type="EMBL" id="MSB72593.1"/>
    </source>
</evidence>
<sequence length="153" mass="17136">MRGKNIHLGRVGCNYGKLLIFIDIYFVSLRIVSDKSMSRGFLRKSSVNTFIGIVWILFAVGTSAQNAVSKFRADSIRQSLSRIQKPQDKIPLLKELIGLYWQLPEEVPALKEIIDIAMPLDSIGIVYDAMAGLSRYYPAIRTFVRVGGALETV</sequence>
<name>A0A3D9AEX0_PARDI</name>
<dbReference type="EMBL" id="WKNE01000004">
    <property type="protein sequence ID" value="MRZ54603.1"/>
    <property type="molecule type" value="Genomic_DNA"/>
</dbReference>
<evidence type="ECO:0000313" key="2">
    <source>
        <dbReference type="EMBL" id="MRZ50550.1"/>
    </source>
</evidence>
<protein>
    <submittedName>
        <fullName evidence="3">Uncharacterized protein</fullName>
    </submittedName>
</protein>
<feature type="transmembrane region" description="Helical" evidence="1">
    <location>
        <begin position="49"/>
        <end position="68"/>
    </location>
</feature>
<dbReference type="EMBL" id="QSJN01000005">
    <property type="protein sequence ID" value="RHD75165.1"/>
    <property type="molecule type" value="Genomic_DNA"/>
</dbReference>
<comment type="caution">
    <text evidence="3">The sequence shown here is derived from an EMBL/GenBank/DDBJ whole genome shotgun (WGS) entry which is preliminary data.</text>
</comment>
<reference evidence="5 6" key="1">
    <citation type="submission" date="2018-08" db="EMBL/GenBank/DDBJ databases">
        <title>A genome reference for cultivated species of the human gut microbiota.</title>
        <authorList>
            <person name="Zou Y."/>
            <person name="Xue W."/>
            <person name="Luo G."/>
        </authorList>
    </citation>
    <scope>NUCLEOTIDE SEQUENCE [LARGE SCALE GENOMIC DNA]</scope>
    <source>
        <strain evidence="5 6">AM30-4</strain>
    </source>
</reference>
<dbReference type="Proteomes" id="UP000441609">
    <property type="component" value="Unassembled WGS sequence"/>
</dbReference>
<evidence type="ECO:0000313" key="7">
    <source>
        <dbReference type="Proteomes" id="UP000432516"/>
    </source>
</evidence>
<reference evidence="7 8" key="2">
    <citation type="journal article" date="2019" name="Nat. Med.">
        <title>A library of human gut bacterial isolates paired with longitudinal multiomics data enables mechanistic microbiome research.</title>
        <authorList>
            <person name="Poyet M."/>
            <person name="Groussin M."/>
            <person name="Gibbons S.M."/>
            <person name="Avila-Pacheco J."/>
            <person name="Jiang X."/>
            <person name="Kearney S.M."/>
            <person name="Perrotta A.R."/>
            <person name="Berdy B."/>
            <person name="Zhao S."/>
            <person name="Lieberman T.D."/>
            <person name="Swanson P.K."/>
            <person name="Smith M."/>
            <person name="Roesemann S."/>
            <person name="Alexander J.E."/>
            <person name="Rich S.A."/>
            <person name="Livny J."/>
            <person name="Vlamakis H."/>
            <person name="Clish C."/>
            <person name="Bullock K."/>
            <person name="Deik A."/>
            <person name="Scott J."/>
            <person name="Pierce K.A."/>
            <person name="Xavier R.J."/>
            <person name="Alm E.J."/>
        </authorList>
    </citation>
    <scope>NUCLEOTIDE SEQUENCE [LARGE SCALE GENOMIC DNA]</scope>
    <source>
        <strain evidence="3 7">BIOML-A2</strain>
        <strain evidence="4 9">BIOML-A20</strain>
        <strain evidence="2 8">BIOML-A32</strain>
    </source>
</reference>
<dbReference type="Proteomes" id="UP000432516">
    <property type="component" value="Unassembled WGS sequence"/>
</dbReference>
<dbReference type="Proteomes" id="UP000441358">
    <property type="component" value="Unassembled WGS sequence"/>
</dbReference>
<dbReference type="Proteomes" id="UP000284660">
    <property type="component" value="Unassembled WGS sequence"/>
</dbReference>
<proteinExistence type="predicted"/>
<keyword evidence="1" id="KW-1133">Transmembrane helix</keyword>
<evidence type="ECO:0000313" key="8">
    <source>
        <dbReference type="Proteomes" id="UP000441358"/>
    </source>
</evidence>
<evidence type="ECO:0000313" key="3">
    <source>
        <dbReference type="EMBL" id="MRZ54603.1"/>
    </source>
</evidence>
<evidence type="ECO:0000313" key="9">
    <source>
        <dbReference type="Proteomes" id="UP000441609"/>
    </source>
</evidence>
<dbReference type="EMBL" id="WKMC01000006">
    <property type="protein sequence ID" value="MRZ50550.1"/>
    <property type="molecule type" value="Genomic_DNA"/>
</dbReference>
<dbReference type="AlphaFoldDB" id="A0A3D9AEX0"/>
<evidence type="ECO:0000256" key="1">
    <source>
        <dbReference type="SAM" id="Phobius"/>
    </source>
</evidence>
<gene>
    <name evidence="5" type="ORF">DW782_10260</name>
    <name evidence="2" type="ORF">GKD66_10025</name>
    <name evidence="3" type="ORF">GKD68_07535</name>
    <name evidence="4" type="ORF">GKD70_04695</name>
</gene>